<dbReference type="InterPro" id="IPR023996">
    <property type="entry name" value="TonB-dep_OMP_SusC/RagA"/>
</dbReference>
<feature type="chain" id="PRO_5006050306" evidence="2">
    <location>
        <begin position="25"/>
        <end position="607"/>
    </location>
</feature>
<comment type="subcellular location">
    <subcellularLocation>
        <location evidence="1">Cell outer membrane</location>
        <topology evidence="1">Multi-pass membrane protein</topology>
    </subcellularLocation>
</comment>
<accession>A0A0P0LLY6</accession>
<reference evidence="5" key="1">
    <citation type="submission" date="2015-10" db="EMBL/GenBank/DDBJ databases">
        <title>Extensive mobilome-driven genome diversification in gut-associated Bacteroides vulgatus mpk.</title>
        <authorList>
            <person name="Beier S."/>
            <person name="Lange A."/>
            <person name="Huson D.H."/>
            <person name="Frick J.-S."/>
            <person name="Autenrieth I.B."/>
        </authorList>
    </citation>
    <scope>NUCLEOTIDE SEQUENCE [LARGE SCALE GENOMIC DNA]</scope>
    <source>
        <strain evidence="5">mpk</strain>
    </source>
</reference>
<proteinExistence type="inferred from homology"/>
<evidence type="ECO:0000256" key="1">
    <source>
        <dbReference type="PROSITE-ProRule" id="PRU01360"/>
    </source>
</evidence>
<keyword evidence="1" id="KW-0813">Transport</keyword>
<dbReference type="AlphaFoldDB" id="A0A0P0LLY6"/>
<comment type="similarity">
    <text evidence="1">Belongs to the TonB-dependent receptor family.</text>
</comment>
<keyword evidence="1" id="KW-0998">Cell outer membrane</keyword>
<dbReference type="NCBIfam" id="TIGR04057">
    <property type="entry name" value="SusC_RagA_signa"/>
    <property type="match status" value="1"/>
</dbReference>
<feature type="signal peptide" evidence="2">
    <location>
        <begin position="1"/>
        <end position="24"/>
    </location>
</feature>
<dbReference type="InterPro" id="IPR037066">
    <property type="entry name" value="Plug_dom_sf"/>
</dbReference>
<keyword evidence="1" id="KW-0472">Membrane</keyword>
<dbReference type="SUPFAM" id="SSF49464">
    <property type="entry name" value="Carboxypeptidase regulatory domain-like"/>
    <property type="match status" value="1"/>
</dbReference>
<dbReference type="Gene3D" id="2.170.130.10">
    <property type="entry name" value="TonB-dependent receptor, plug domain"/>
    <property type="match status" value="1"/>
</dbReference>
<dbReference type="PROSITE" id="PS52016">
    <property type="entry name" value="TONB_DEPENDENT_REC_3"/>
    <property type="match status" value="1"/>
</dbReference>
<name>A0A0P0LLY6_PHOVU</name>
<keyword evidence="1" id="KW-0812">Transmembrane</keyword>
<dbReference type="Pfam" id="PF07715">
    <property type="entry name" value="Plug"/>
    <property type="match status" value="1"/>
</dbReference>
<dbReference type="NCBIfam" id="TIGR04056">
    <property type="entry name" value="OMP_RagA_SusC"/>
    <property type="match status" value="1"/>
</dbReference>
<dbReference type="InterPro" id="IPR012910">
    <property type="entry name" value="Plug_dom"/>
</dbReference>
<dbReference type="SUPFAM" id="SSF56935">
    <property type="entry name" value="Porins"/>
    <property type="match status" value="1"/>
</dbReference>
<evidence type="ECO:0000259" key="3">
    <source>
        <dbReference type="Pfam" id="PF07715"/>
    </source>
</evidence>
<protein>
    <submittedName>
        <fullName evidence="4">SusC, outer membrane protein involved in starch binding</fullName>
    </submittedName>
</protein>
<feature type="domain" description="TonB-dependent receptor plug" evidence="3">
    <location>
        <begin position="132"/>
        <end position="237"/>
    </location>
</feature>
<reference evidence="4 5" key="2">
    <citation type="journal article" date="2016" name="Genome Biol. Evol.">
        <title>Extensive mobilome-driven genome diversification in mouse gut-associated Bacteroides vulgatus mpk.</title>
        <authorList>
            <person name="Lange A."/>
            <person name="Beier S."/>
            <person name="Steimle A."/>
            <person name="Autenrieth I.B."/>
            <person name="Huson D.H."/>
            <person name="Frick J.S."/>
        </authorList>
    </citation>
    <scope>NUCLEOTIDE SEQUENCE [LARGE SCALE GENOMIC DNA]</scope>
    <source>
        <strain evidence="5">mpk</strain>
    </source>
</reference>
<dbReference type="InterPro" id="IPR008969">
    <property type="entry name" value="CarboxyPept-like_regulatory"/>
</dbReference>
<dbReference type="PATRIC" id="fig|821.40.peg.5164"/>
<dbReference type="Pfam" id="PF13715">
    <property type="entry name" value="CarbopepD_reg_2"/>
    <property type="match status" value="1"/>
</dbReference>
<organism evidence="4 5">
    <name type="scientific">Phocaeicola vulgatus</name>
    <name type="common">Bacteroides vulgatus</name>
    <dbReference type="NCBI Taxonomy" id="821"/>
    <lineage>
        <taxon>Bacteria</taxon>
        <taxon>Pseudomonadati</taxon>
        <taxon>Bacteroidota</taxon>
        <taxon>Bacteroidia</taxon>
        <taxon>Bacteroidales</taxon>
        <taxon>Bacteroidaceae</taxon>
        <taxon>Phocaeicola</taxon>
    </lineage>
</organism>
<dbReference type="InterPro" id="IPR039426">
    <property type="entry name" value="TonB-dep_rcpt-like"/>
</dbReference>
<dbReference type="Proteomes" id="UP000061587">
    <property type="component" value="Chromosome"/>
</dbReference>
<evidence type="ECO:0000256" key="2">
    <source>
        <dbReference type="SAM" id="SignalP"/>
    </source>
</evidence>
<keyword evidence="2" id="KW-0732">Signal</keyword>
<evidence type="ECO:0000313" key="5">
    <source>
        <dbReference type="Proteomes" id="UP000061587"/>
    </source>
</evidence>
<dbReference type="InterPro" id="IPR023997">
    <property type="entry name" value="TonB-dep_OMP_SusC/RagA_CS"/>
</dbReference>
<evidence type="ECO:0000313" key="4">
    <source>
        <dbReference type="EMBL" id="ALK86853.1"/>
    </source>
</evidence>
<dbReference type="Gene3D" id="2.60.40.1120">
    <property type="entry name" value="Carboxypeptidase-like, regulatory domain"/>
    <property type="match status" value="1"/>
</dbReference>
<gene>
    <name evidence="4" type="ORF">BvMPK_4311</name>
</gene>
<sequence length="607" mass="66954">MLKRLKSVSMLLFLMGASTGSAYAVANPGVTDVKITQQTGTCKGVVVDATGETVIGASVVVKGTTNGTITGIDGDFSLSGVKQGDVIQVSFVGYLTQEIKFKGESLKIILQEDSQTLQEVVVVGYGGVQKAKTMTASAATVKMSELAKLPVASMSEGLGGRVTGVVTQQASGAPGENARIWIRGGENILYVIDDVVMDSGQGNEFFNRLRPDDIASMSILKDAAATAVYGPRAANGVVVIATKRGQEGAPTITLNQKVSIMTPAYRPKGLSSYEYALARNEAELASFQESPTFNDTELSKYYMGDLWQKGYGFEEIRNLVNERYNLGYSLQDINDLFDPLKTQGKNIQDYYSSYDPWDMFDHTQPMYQTNVSLRGGGERIKYYSSLGYMKQNGVNDKYSYEQVNMILNTDAMLLSDKSLKFTFNLNGNTSNNNKPADGEGVFNNAMYGDWMPKRPAAWSTGLPRKGSVEAQLNNGFNNTESYRFQMNAALKWSVPWVEGLSAQASLNFTTSYYHQRHFNHDQEGVYDNPYATAVSSYNPENANLYEKWNKYKLLTGIFQIDYTRSFGKHNLSAMVNYQSQVRKSNWTDAKKKGYPTTLAPQLDLAVH</sequence>
<keyword evidence="1" id="KW-1134">Transmembrane beta strand</keyword>
<dbReference type="GO" id="GO:0009279">
    <property type="term" value="C:cell outer membrane"/>
    <property type="evidence" value="ECO:0007669"/>
    <property type="project" value="UniProtKB-SubCell"/>
</dbReference>
<dbReference type="EMBL" id="CP013020">
    <property type="protein sequence ID" value="ALK86853.1"/>
    <property type="molecule type" value="Genomic_DNA"/>
</dbReference>